<name>A0A2M8MB08_PREIN</name>
<gene>
    <name evidence="1" type="ORF">CUB97_09340</name>
</gene>
<evidence type="ECO:0000313" key="1">
    <source>
        <dbReference type="EMBL" id="PJF01405.1"/>
    </source>
</evidence>
<accession>A0A2M8MB08</accession>
<organism evidence="1 2">
    <name type="scientific">Prevotella intermedia</name>
    <dbReference type="NCBI Taxonomy" id="28131"/>
    <lineage>
        <taxon>Bacteria</taxon>
        <taxon>Pseudomonadati</taxon>
        <taxon>Bacteroidota</taxon>
        <taxon>Bacteroidia</taxon>
        <taxon>Bacteroidales</taxon>
        <taxon>Prevotellaceae</taxon>
        <taxon>Prevotella</taxon>
    </lineage>
</organism>
<dbReference type="AlphaFoldDB" id="A0A2M8MB08"/>
<proteinExistence type="predicted"/>
<reference evidence="1 2" key="1">
    <citation type="submission" date="2017-11" db="EMBL/GenBank/DDBJ databases">
        <title>Genome sequencing of Prevotella intermedia KCOM 1779.</title>
        <authorList>
            <person name="Kook J.-K."/>
            <person name="Park S.-N."/>
            <person name="Lim Y.K."/>
        </authorList>
    </citation>
    <scope>NUCLEOTIDE SEQUENCE [LARGE SCALE GENOMIC DNA]</scope>
    <source>
        <strain evidence="1 2">KCOM 1779</strain>
    </source>
</reference>
<protein>
    <submittedName>
        <fullName evidence="1">Uncharacterized protein</fullName>
    </submittedName>
</protein>
<dbReference type="RefSeq" id="WP_100190144.1">
    <property type="nucleotide sequence ID" value="NZ_PGGD01000001.1"/>
</dbReference>
<sequence>MSKALLIKSYTTLTTGTQGNWNDLNMASSYIQGIQTGKILEDVSADKIAALISGVPTPWARAKLFKFALGTLANPDPAISNSGLTQFYEMLHGEWRGLIALMALYSDRIRVSKPVTMNSKGGDYDIASAFGRMLFNDKDIWSNQDALAKDPDAQPYIHLLYYKDQLIGGTSPLTGVFTGVNYSDLDGMSDISWYRNGKLEDPMPYLSPDQLQKLYLFVKNMNSNLDAFEAKVNQFRQNEQKVNIDGFKSMSRDWEAEILNSRKDLRDKGPIPTYGALLCPFSILFNSDVPVYLKLSDYTFTYRKVDEECIEIGDIQSLLSSDGYVVGWAEDANQRQKRSDAPVYYLQVKDLHSGSTCYFTIPLSEMGINIFKNRLGELLDYNAGGNSSISASISDEGDVLSVAMVVEIDGEKVTLNTREYQIDWMEDMGRVIMWPNFVSDKWNKYYLYTEFTSDAKNKFQPIFKFNGNILRDGNKNFLTPLYEAAPNEELAVDIKPLITYPAGQGEDLPKYNIIAAYKPFEGLIATVQKGGHDERAGYLMLRHSIVKDLTSVDMNSTAIIGIDFGSNNTCVYYNANDRGAMPIQFENNRAVLVGNENDDKKANAGNDELLFFTNYPAENGQLKSWLHEHDSRYNCYNQSEEVAGGVPVNRPNVVVREMDEFEIKTQAGTLHYNMKWLDNQKGLEKKRAYLKSIWLQACAFLYKNKIRPEEISWSHPGSMMESDVNDYDKIFNDLIKINPITTGRKPTINEDFLTEAEAVCSFALSQDFGLSNNNLFLGIDVGGSTSDILLLGKDPNNGNKYTLFRESSVRLAAGVFFDAVIKSETFRQALVNFHESNQKSVYVSNIRDVLTEANKAPYYLNNIFDQLKTLDEYEAFYDTINRDAKFVFTIPAYVTGLLLYYSGMLIGKTIKDNGLTNIDRVDILSFGKGGRIFHWLRNSAGNRATREYYSTCLNAGVHCVTDVELTVKYRDEIEVDNKAEVAKGLCDPKDVVKKQKADDRDICGEIGVKYLIPGGSMKTLSVEDELTGDYFSDDMGNFDFSGVTNFEAFMDIFIEFVSQKTKLYARADSELRDDLSDLPTRIASFICNNDREYRKAKEKAKTGDGFHYHQPIIIAEGICFLSTLIRKAFNQ</sequence>
<dbReference type="Proteomes" id="UP000228641">
    <property type="component" value="Unassembled WGS sequence"/>
</dbReference>
<dbReference type="EMBL" id="PGGD01000001">
    <property type="protein sequence ID" value="PJF01405.1"/>
    <property type="molecule type" value="Genomic_DNA"/>
</dbReference>
<comment type="caution">
    <text evidence="1">The sequence shown here is derived from an EMBL/GenBank/DDBJ whole genome shotgun (WGS) entry which is preliminary data.</text>
</comment>
<evidence type="ECO:0000313" key="2">
    <source>
        <dbReference type="Proteomes" id="UP000228641"/>
    </source>
</evidence>